<organism evidence="11 12">
    <name type="scientific">Triparma strigata</name>
    <dbReference type="NCBI Taxonomy" id="1606541"/>
    <lineage>
        <taxon>Eukaryota</taxon>
        <taxon>Sar</taxon>
        <taxon>Stramenopiles</taxon>
        <taxon>Ochrophyta</taxon>
        <taxon>Bolidophyceae</taxon>
        <taxon>Parmales</taxon>
        <taxon>Triparmaceae</taxon>
        <taxon>Triparma</taxon>
    </lineage>
</organism>
<evidence type="ECO:0000256" key="4">
    <source>
        <dbReference type="ARBA" id="ARBA00022837"/>
    </source>
</evidence>
<feature type="domain" description="Fibronectin type-III" evidence="10">
    <location>
        <begin position="263"/>
        <end position="366"/>
    </location>
</feature>
<comment type="caution">
    <text evidence="11">The sequence shown here is derived from an EMBL/GenBank/DDBJ whole genome shotgun (WGS) entry which is preliminary data.</text>
</comment>
<dbReference type="Proteomes" id="UP001165085">
    <property type="component" value="Unassembled WGS sequence"/>
</dbReference>
<evidence type="ECO:0000313" key="12">
    <source>
        <dbReference type="Proteomes" id="UP001165085"/>
    </source>
</evidence>
<feature type="region of interest" description="Disordered" evidence="6">
    <location>
        <begin position="281"/>
        <end position="312"/>
    </location>
</feature>
<dbReference type="InterPro" id="IPR036116">
    <property type="entry name" value="FN3_sf"/>
</dbReference>
<feature type="region of interest" description="Disordered" evidence="6">
    <location>
        <begin position="607"/>
        <end position="635"/>
    </location>
</feature>
<keyword evidence="7" id="KW-0472">Membrane</keyword>
<dbReference type="SUPFAM" id="SSF47769">
    <property type="entry name" value="SAM/Pointed domain"/>
    <property type="match status" value="1"/>
</dbReference>
<dbReference type="GO" id="GO:0002115">
    <property type="term" value="P:store-operated calcium entry"/>
    <property type="evidence" value="ECO:0007669"/>
    <property type="project" value="TreeGrafter"/>
</dbReference>
<dbReference type="PROSITE" id="PS50178">
    <property type="entry name" value="ZF_FYVE"/>
    <property type="match status" value="1"/>
</dbReference>
<protein>
    <submittedName>
        <fullName evidence="11">Uncharacterized protein</fullName>
    </submittedName>
</protein>
<feature type="transmembrane region" description="Helical" evidence="7">
    <location>
        <begin position="412"/>
        <end position="436"/>
    </location>
</feature>
<reference evidence="12" key="1">
    <citation type="journal article" date="2023" name="Commun. Biol.">
        <title>Genome analysis of Parmales, the sister group of diatoms, reveals the evolutionary specialization of diatoms from phago-mixotrophs to photoautotrophs.</title>
        <authorList>
            <person name="Ban H."/>
            <person name="Sato S."/>
            <person name="Yoshikawa S."/>
            <person name="Yamada K."/>
            <person name="Nakamura Y."/>
            <person name="Ichinomiya M."/>
            <person name="Sato N."/>
            <person name="Blanc-Mathieu R."/>
            <person name="Endo H."/>
            <person name="Kuwata A."/>
            <person name="Ogata H."/>
        </authorList>
    </citation>
    <scope>NUCLEOTIDE SEQUENCE [LARGE SCALE GENOMIC DNA]</scope>
    <source>
        <strain evidence="12">NIES 3701</strain>
    </source>
</reference>
<dbReference type="GO" id="GO:0005509">
    <property type="term" value="F:calcium ion binding"/>
    <property type="evidence" value="ECO:0007669"/>
    <property type="project" value="InterPro"/>
</dbReference>
<accession>A0A9W7BXL2</accession>
<dbReference type="GO" id="GO:0005246">
    <property type="term" value="F:calcium channel regulator activity"/>
    <property type="evidence" value="ECO:0007669"/>
    <property type="project" value="InterPro"/>
</dbReference>
<dbReference type="InterPro" id="IPR013761">
    <property type="entry name" value="SAM/pointed_sf"/>
</dbReference>
<dbReference type="AlphaFoldDB" id="A0A9W7BXL2"/>
<proteinExistence type="predicted"/>
<name>A0A9W7BXL2_9STRA</name>
<feature type="compositionally biased region" description="Low complexity" evidence="6">
    <location>
        <begin position="284"/>
        <end position="312"/>
    </location>
</feature>
<dbReference type="OrthoDB" id="198262at2759"/>
<dbReference type="InterPro" id="IPR013783">
    <property type="entry name" value="Ig-like_fold"/>
</dbReference>
<dbReference type="CDD" id="cd00063">
    <property type="entry name" value="FN3"/>
    <property type="match status" value="1"/>
</dbReference>
<evidence type="ECO:0000259" key="8">
    <source>
        <dbReference type="PROSITE" id="PS50178"/>
    </source>
</evidence>
<dbReference type="SUPFAM" id="SSF49265">
    <property type="entry name" value="Fibronectin type III"/>
    <property type="match status" value="1"/>
</dbReference>
<dbReference type="GO" id="GO:0006874">
    <property type="term" value="P:intracellular calcium ion homeostasis"/>
    <property type="evidence" value="ECO:0007669"/>
    <property type="project" value="TreeGrafter"/>
</dbReference>
<dbReference type="InterPro" id="IPR017455">
    <property type="entry name" value="Znf_FYVE-rel"/>
</dbReference>
<dbReference type="InterPro" id="IPR002048">
    <property type="entry name" value="EF_hand_dom"/>
</dbReference>
<keyword evidence="2 5" id="KW-0863">Zinc-finger</keyword>
<evidence type="ECO:0000259" key="9">
    <source>
        <dbReference type="PROSITE" id="PS50222"/>
    </source>
</evidence>
<dbReference type="InterPro" id="IPR018247">
    <property type="entry name" value="EF_Hand_1_Ca_BS"/>
</dbReference>
<evidence type="ECO:0000256" key="6">
    <source>
        <dbReference type="SAM" id="MobiDB-lite"/>
    </source>
</evidence>
<evidence type="ECO:0000259" key="10">
    <source>
        <dbReference type="PROSITE" id="PS50853"/>
    </source>
</evidence>
<dbReference type="Gene3D" id="1.10.150.50">
    <property type="entry name" value="Transcription Factor, Ets-1"/>
    <property type="match status" value="1"/>
</dbReference>
<dbReference type="GO" id="GO:0008270">
    <property type="term" value="F:zinc ion binding"/>
    <property type="evidence" value="ECO:0007669"/>
    <property type="project" value="UniProtKB-KW"/>
</dbReference>
<keyword evidence="7" id="KW-0812">Transmembrane</keyword>
<dbReference type="Gene3D" id="2.60.40.10">
    <property type="entry name" value="Immunoglobulins"/>
    <property type="match status" value="1"/>
</dbReference>
<dbReference type="PROSITE" id="PS00018">
    <property type="entry name" value="EF_HAND_1"/>
    <property type="match status" value="1"/>
</dbReference>
<evidence type="ECO:0000256" key="1">
    <source>
        <dbReference type="ARBA" id="ARBA00022723"/>
    </source>
</evidence>
<evidence type="ECO:0000256" key="5">
    <source>
        <dbReference type="PROSITE-ProRule" id="PRU00091"/>
    </source>
</evidence>
<dbReference type="SMART" id="SM00060">
    <property type="entry name" value="FN3"/>
    <property type="match status" value="1"/>
</dbReference>
<keyword evidence="3" id="KW-0862">Zinc</keyword>
<evidence type="ECO:0000313" key="11">
    <source>
        <dbReference type="EMBL" id="GMH94240.1"/>
    </source>
</evidence>
<keyword evidence="12" id="KW-1185">Reference proteome</keyword>
<dbReference type="PANTHER" id="PTHR15136">
    <property type="entry name" value="STROMAL INTERACTION MOLECULE HOMOLOG"/>
    <property type="match status" value="1"/>
</dbReference>
<dbReference type="PROSITE" id="PS50853">
    <property type="entry name" value="FN3"/>
    <property type="match status" value="1"/>
</dbReference>
<sequence>MLGLHACMSPPSPGPSSPYTLCYNSRVSLRSIITCCATLIILNAQSSASAAPSTAPSTALAPSDTTPKSSIHDGHRSATSTSRFFSTLDTDGSGMLTASEIRQYLTSGIFGNDKSLDDTSEIDNAVISVVSRLDEGEDGSVSMKDINSHLLNLDTLLNLDETVDWVQHAVQLPESVGRIFRDNHVTGSEFAELVDDNGELLETELQITKKSWRKKLMKHIRLKLLGIGTVPSPPNDLKVELPHRCDLVTLSWMKALPTAITSPDSTPTVFPVHSYRVQRRLKTTRSPSSLPLPPTSVSKNNSNATPPTSSSFPVQTSYSTVYLGIDLEFTDTNLLPSTTYGYRIQAWNAVGHSEWVNVDFVTPKEGTPGCVKAENSVADQSILNILSSLFSGNVTPPTSLSPTPETSYLGNFYFLTQVFLGITQAFFTLIALLAAAMRLKRGSTTSTGTTSLVPIFPWLWRSMNSVGLKLFGMQVIPDVMLTDVDSLKRAASENDISYGATGLAGTAKSKADGRRRDNSFHKHMELRKTLTPLSFKQGGTDKMSWRRNVKDSLQDESPRLGTMRSDGNIQTPVNADGVATFADSNEKVSMLKRGSALISTSFSHALRTANGAGGSNRSVKSEPGRTYTPPPPLNTSVACPVPNSTSPNSNRSPSEHEKCWDDQTRCNVCEKKFKLIRRHRHHCARCLSSFCHKHGRTTHSNFTSCKVPGSCICDRCIEVEKLAKNER</sequence>
<dbReference type="InterPro" id="IPR037608">
    <property type="entry name" value="STIM1/2"/>
</dbReference>
<gene>
    <name evidence="11" type="ORF">TrST_g13682</name>
</gene>
<keyword evidence="4" id="KW-0106">Calcium</keyword>
<dbReference type="SUPFAM" id="SSF47473">
    <property type="entry name" value="EF-hand"/>
    <property type="match status" value="1"/>
</dbReference>
<feature type="domain" description="EF-hand" evidence="9">
    <location>
        <begin position="76"/>
        <end position="111"/>
    </location>
</feature>
<feature type="compositionally biased region" description="Low complexity" evidence="6">
    <location>
        <begin position="50"/>
        <end position="67"/>
    </location>
</feature>
<evidence type="ECO:0000256" key="3">
    <source>
        <dbReference type="ARBA" id="ARBA00022833"/>
    </source>
</evidence>
<dbReference type="InterPro" id="IPR011992">
    <property type="entry name" value="EF-hand-dom_pair"/>
</dbReference>
<dbReference type="PROSITE" id="PS50222">
    <property type="entry name" value="EF_HAND_2"/>
    <property type="match status" value="1"/>
</dbReference>
<evidence type="ECO:0000256" key="7">
    <source>
        <dbReference type="SAM" id="Phobius"/>
    </source>
</evidence>
<evidence type="ECO:0000256" key="2">
    <source>
        <dbReference type="ARBA" id="ARBA00022771"/>
    </source>
</evidence>
<keyword evidence="7" id="KW-1133">Transmembrane helix</keyword>
<dbReference type="EMBL" id="BRXY01000429">
    <property type="protein sequence ID" value="GMH94240.1"/>
    <property type="molecule type" value="Genomic_DNA"/>
</dbReference>
<feature type="domain" description="FYVE-type" evidence="8">
    <location>
        <begin position="660"/>
        <end position="721"/>
    </location>
</feature>
<dbReference type="GO" id="GO:0005783">
    <property type="term" value="C:endoplasmic reticulum"/>
    <property type="evidence" value="ECO:0007669"/>
    <property type="project" value="TreeGrafter"/>
</dbReference>
<dbReference type="PANTHER" id="PTHR15136:SF13">
    <property type="entry name" value="SAM DOMAIN-CONTAINING PROTEIN"/>
    <property type="match status" value="1"/>
</dbReference>
<dbReference type="Gene3D" id="1.10.238.10">
    <property type="entry name" value="EF-hand"/>
    <property type="match status" value="1"/>
</dbReference>
<dbReference type="GO" id="GO:0005886">
    <property type="term" value="C:plasma membrane"/>
    <property type="evidence" value="ECO:0007669"/>
    <property type="project" value="TreeGrafter"/>
</dbReference>
<feature type="region of interest" description="Disordered" evidence="6">
    <location>
        <begin position="50"/>
        <end position="78"/>
    </location>
</feature>
<dbReference type="InterPro" id="IPR003961">
    <property type="entry name" value="FN3_dom"/>
</dbReference>
<keyword evidence="1" id="KW-0479">Metal-binding</keyword>